<feature type="transmembrane region" description="Helical" evidence="1">
    <location>
        <begin position="82"/>
        <end position="101"/>
    </location>
</feature>
<keyword evidence="1" id="KW-0812">Transmembrane</keyword>
<reference evidence="2 3" key="1">
    <citation type="submission" date="2019-02" db="EMBL/GenBank/DDBJ databases">
        <title>Deep-cultivation of Planctomycetes and their phenomic and genomic characterization uncovers novel biology.</title>
        <authorList>
            <person name="Wiegand S."/>
            <person name="Jogler M."/>
            <person name="Boedeker C."/>
            <person name="Pinto D."/>
            <person name="Vollmers J."/>
            <person name="Rivas-Marin E."/>
            <person name="Kohn T."/>
            <person name="Peeters S.H."/>
            <person name="Heuer A."/>
            <person name="Rast P."/>
            <person name="Oberbeckmann S."/>
            <person name="Bunk B."/>
            <person name="Jeske O."/>
            <person name="Meyerdierks A."/>
            <person name="Storesund J.E."/>
            <person name="Kallscheuer N."/>
            <person name="Luecker S."/>
            <person name="Lage O.M."/>
            <person name="Pohl T."/>
            <person name="Merkel B.J."/>
            <person name="Hornburger P."/>
            <person name="Mueller R.-W."/>
            <person name="Bruemmer F."/>
            <person name="Labrenz M."/>
            <person name="Spormann A.M."/>
            <person name="Op den Camp H."/>
            <person name="Overmann J."/>
            <person name="Amann R."/>
            <person name="Jetten M.S.M."/>
            <person name="Mascher T."/>
            <person name="Medema M.H."/>
            <person name="Devos D.P."/>
            <person name="Kaster A.-K."/>
            <person name="Ovreas L."/>
            <person name="Rohde M."/>
            <person name="Galperin M.Y."/>
            <person name="Jogler C."/>
        </authorList>
    </citation>
    <scope>NUCLEOTIDE SEQUENCE [LARGE SCALE GENOMIC DNA]</scope>
    <source>
        <strain evidence="2 3">ElP</strain>
    </source>
</reference>
<dbReference type="RefSeq" id="WP_145268337.1">
    <property type="nucleotide sequence ID" value="NZ_CP036426.1"/>
</dbReference>
<feature type="transmembrane region" description="Helical" evidence="1">
    <location>
        <begin position="51"/>
        <end position="70"/>
    </location>
</feature>
<name>A0A518GZ49_9BACT</name>
<dbReference type="AlphaFoldDB" id="A0A518GZ49"/>
<keyword evidence="1" id="KW-0472">Membrane</keyword>
<proteinExistence type="predicted"/>
<dbReference type="EMBL" id="CP036426">
    <property type="protein sequence ID" value="QDV33875.1"/>
    <property type="molecule type" value="Genomic_DNA"/>
</dbReference>
<dbReference type="KEGG" id="tpla:ElP_17550"/>
<evidence type="ECO:0000313" key="3">
    <source>
        <dbReference type="Proteomes" id="UP000317835"/>
    </source>
</evidence>
<gene>
    <name evidence="2" type="ORF">ElP_17550</name>
</gene>
<keyword evidence="3" id="KW-1185">Reference proteome</keyword>
<protein>
    <submittedName>
        <fullName evidence="2">Uncharacterized protein</fullName>
    </submittedName>
</protein>
<accession>A0A518GZ49</accession>
<feature type="transmembrane region" description="Helical" evidence="1">
    <location>
        <begin position="20"/>
        <end position="39"/>
    </location>
</feature>
<dbReference type="Proteomes" id="UP000317835">
    <property type="component" value="Chromosome"/>
</dbReference>
<organism evidence="2 3">
    <name type="scientific">Tautonia plasticadhaerens</name>
    <dbReference type="NCBI Taxonomy" id="2527974"/>
    <lineage>
        <taxon>Bacteria</taxon>
        <taxon>Pseudomonadati</taxon>
        <taxon>Planctomycetota</taxon>
        <taxon>Planctomycetia</taxon>
        <taxon>Isosphaerales</taxon>
        <taxon>Isosphaeraceae</taxon>
        <taxon>Tautonia</taxon>
    </lineage>
</organism>
<evidence type="ECO:0000313" key="2">
    <source>
        <dbReference type="EMBL" id="QDV33875.1"/>
    </source>
</evidence>
<sequence>MSMTATGEAKALEVGRHAPIASTGIRIGWAVVCCVLAYLRLSGVMDNRFQAFAHLVVGGLLGAWALGMVVQKRHHIRVAPGIYGWLALLTSLVEVYAFMAGKGEIDGV</sequence>
<evidence type="ECO:0000256" key="1">
    <source>
        <dbReference type="SAM" id="Phobius"/>
    </source>
</evidence>
<keyword evidence="1" id="KW-1133">Transmembrane helix</keyword>